<evidence type="ECO:0000256" key="3">
    <source>
        <dbReference type="ARBA" id="ARBA00022692"/>
    </source>
</evidence>
<reference evidence="6 7" key="2">
    <citation type="submission" date="2015-05" db="EMBL/GenBank/DDBJ databases">
        <authorList>
            <person name="Morales-Cruz A."/>
            <person name="Amrine K.C."/>
            <person name="Cantu D."/>
        </authorList>
    </citation>
    <scope>NUCLEOTIDE SEQUENCE [LARGE SCALE GENOMIC DNA]</scope>
    <source>
        <strain evidence="6">DA912</strain>
    </source>
</reference>
<dbReference type="PANTHER" id="PTHR43791:SF65">
    <property type="entry name" value="MAJOR FACILITATOR SUPERFAMILY (MFS) PROFILE DOMAIN-CONTAINING PROTEIN-RELATED"/>
    <property type="match status" value="1"/>
</dbReference>
<proteinExistence type="predicted"/>
<evidence type="ECO:0000256" key="4">
    <source>
        <dbReference type="ARBA" id="ARBA00022989"/>
    </source>
</evidence>
<evidence type="ECO:0000313" key="6">
    <source>
        <dbReference type="EMBL" id="KKY37508.1"/>
    </source>
</evidence>
<evidence type="ECO:0000313" key="7">
    <source>
        <dbReference type="Proteomes" id="UP000034680"/>
    </source>
</evidence>
<comment type="caution">
    <text evidence="6">The sequence shown here is derived from an EMBL/GenBank/DDBJ whole genome shotgun (WGS) entry which is preliminary data.</text>
</comment>
<dbReference type="OrthoDB" id="1935484at2759"/>
<keyword evidence="5" id="KW-0472">Membrane</keyword>
<dbReference type="PANTHER" id="PTHR43791">
    <property type="entry name" value="PERMEASE-RELATED"/>
    <property type="match status" value="1"/>
</dbReference>
<evidence type="ECO:0000256" key="2">
    <source>
        <dbReference type="ARBA" id="ARBA00022448"/>
    </source>
</evidence>
<dbReference type="GO" id="GO:0022857">
    <property type="term" value="F:transmembrane transporter activity"/>
    <property type="evidence" value="ECO:0007669"/>
    <property type="project" value="TreeGrafter"/>
</dbReference>
<keyword evidence="7" id="KW-1185">Reference proteome</keyword>
<comment type="subcellular location">
    <subcellularLocation>
        <location evidence="1">Membrane</location>
        <topology evidence="1">Multi-pass membrane protein</topology>
    </subcellularLocation>
</comment>
<dbReference type="GO" id="GO:0016020">
    <property type="term" value="C:membrane"/>
    <property type="evidence" value="ECO:0007669"/>
    <property type="project" value="UniProtKB-SubCell"/>
</dbReference>
<accession>A0A0G2HRM6</accession>
<keyword evidence="3" id="KW-0812">Transmembrane</keyword>
<keyword evidence="4" id="KW-1133">Transmembrane helix</keyword>
<name>A0A0G2HRM6_9PEZI</name>
<reference evidence="6 7" key="1">
    <citation type="submission" date="2015-05" db="EMBL/GenBank/DDBJ databases">
        <title>Distinctive expansion of gene families associated with plant cell wall degradation and secondary metabolism in the genomes of grapevine trunk pathogens.</title>
        <authorList>
            <person name="Lawrence D.P."/>
            <person name="Travadon R."/>
            <person name="Rolshausen P.E."/>
            <person name="Baumgartner K."/>
        </authorList>
    </citation>
    <scope>NUCLEOTIDE SEQUENCE [LARGE SCALE GENOMIC DNA]</scope>
    <source>
        <strain evidence="6">DA912</strain>
    </source>
</reference>
<gene>
    <name evidence="6" type="ORF">UCDDA912_g02498</name>
</gene>
<dbReference type="AlphaFoldDB" id="A0A0G2HRM6"/>
<keyword evidence="2" id="KW-0813">Transport</keyword>
<evidence type="ECO:0000256" key="5">
    <source>
        <dbReference type="ARBA" id="ARBA00023136"/>
    </source>
</evidence>
<dbReference type="EMBL" id="LCUC01000083">
    <property type="protein sequence ID" value="KKY37508.1"/>
    <property type="molecule type" value="Genomic_DNA"/>
</dbReference>
<evidence type="ECO:0000256" key="1">
    <source>
        <dbReference type="ARBA" id="ARBA00004141"/>
    </source>
</evidence>
<organism evidence="6 7">
    <name type="scientific">Diaporthe ampelina</name>
    <dbReference type="NCBI Taxonomy" id="1214573"/>
    <lineage>
        <taxon>Eukaryota</taxon>
        <taxon>Fungi</taxon>
        <taxon>Dikarya</taxon>
        <taxon>Ascomycota</taxon>
        <taxon>Pezizomycotina</taxon>
        <taxon>Sordariomycetes</taxon>
        <taxon>Sordariomycetidae</taxon>
        <taxon>Diaporthales</taxon>
        <taxon>Diaporthaceae</taxon>
        <taxon>Diaporthe</taxon>
    </lineage>
</organism>
<sequence length="183" mass="21526">MRIWDSDNVDEYKELYIHPQWENWSAFDPKFRWTWKEERSVRRKVDWKIMVWVCIMFASLNIDRNNISNAVSDNMLEDLDLTKADYLISKRWVPVGPSIISGSQFFLNGRASFLATSYWYTGTSISLVLDVFAIRGAFTSRTKSWWNPNGYFNEKEEKIIVNSGESFRHDNIAPCQILIPLLP</sequence>
<dbReference type="Proteomes" id="UP000034680">
    <property type="component" value="Unassembled WGS sequence"/>
</dbReference>
<protein>
    <submittedName>
        <fullName evidence="6">Putative major facilitator superfamily transporter</fullName>
    </submittedName>
</protein>